<dbReference type="Pfam" id="PF02037">
    <property type="entry name" value="SAP"/>
    <property type="match status" value="1"/>
</dbReference>
<dbReference type="Gene3D" id="1.10.720.30">
    <property type="entry name" value="SAP domain"/>
    <property type="match status" value="1"/>
</dbReference>
<protein>
    <recommendedName>
        <fullName evidence="1">SAP domain-containing protein</fullName>
    </recommendedName>
</protein>
<dbReference type="AlphaFoldDB" id="A0A1X1T723"/>
<dbReference type="InterPro" id="IPR041685">
    <property type="entry name" value="AAA_GajA/Old/RecF-like"/>
</dbReference>
<keyword evidence="4" id="KW-1185">Reference proteome</keyword>
<evidence type="ECO:0000313" key="4">
    <source>
        <dbReference type="Proteomes" id="UP000193564"/>
    </source>
</evidence>
<dbReference type="RefSeq" id="WP_085191356.1">
    <property type="nucleotide sequence ID" value="NZ_AP022605.1"/>
</dbReference>
<reference evidence="2" key="3">
    <citation type="submission" date="2020-02" db="EMBL/GenBank/DDBJ databases">
        <authorList>
            <person name="Matsumoto Y."/>
            <person name="Motooka D."/>
            <person name="Nakamura S."/>
        </authorList>
    </citation>
    <scope>NUCLEOTIDE SEQUENCE</scope>
    <source>
        <strain evidence="2">JCM 12405</strain>
    </source>
</reference>
<dbReference type="Proteomes" id="UP000193564">
    <property type="component" value="Unassembled WGS sequence"/>
</dbReference>
<evidence type="ECO:0000313" key="2">
    <source>
        <dbReference type="EMBL" id="BBZ08303.1"/>
    </source>
</evidence>
<dbReference type="STRING" id="126673.AWC01_12290"/>
<dbReference type="Gene3D" id="3.40.50.300">
    <property type="entry name" value="P-loop containing nucleotide triphosphate hydrolases"/>
    <property type="match status" value="2"/>
</dbReference>
<reference evidence="3 4" key="1">
    <citation type="submission" date="2016-01" db="EMBL/GenBank/DDBJ databases">
        <title>The new phylogeny of the genus Mycobacterium.</title>
        <authorList>
            <person name="Tarcisio F."/>
            <person name="Conor M."/>
            <person name="Antonella G."/>
            <person name="Elisabetta G."/>
            <person name="Giulia F.S."/>
            <person name="Sara T."/>
            <person name="Anna F."/>
            <person name="Clotilde B."/>
            <person name="Roberto B."/>
            <person name="Veronica D.S."/>
            <person name="Fabio R."/>
            <person name="Monica P."/>
            <person name="Olivier J."/>
            <person name="Enrico T."/>
            <person name="Nicola S."/>
        </authorList>
    </citation>
    <scope>NUCLEOTIDE SEQUENCE [LARGE SCALE GENOMIC DNA]</scope>
    <source>
        <strain evidence="3 4">DSM 44339</strain>
    </source>
</reference>
<evidence type="ECO:0000313" key="5">
    <source>
        <dbReference type="Proteomes" id="UP000467201"/>
    </source>
</evidence>
<dbReference type="SUPFAM" id="SSF52540">
    <property type="entry name" value="P-loop containing nucleoside triphosphate hydrolases"/>
    <property type="match status" value="1"/>
</dbReference>
<dbReference type="PANTHER" id="PTHR43581">
    <property type="entry name" value="ATP/GTP PHOSPHATASE"/>
    <property type="match status" value="1"/>
</dbReference>
<dbReference type="InterPro" id="IPR038729">
    <property type="entry name" value="Rad50/SbcC_AAA"/>
</dbReference>
<gene>
    <name evidence="3" type="ORF">AWC01_12290</name>
    <name evidence="2" type="ORF">MDOR_24720</name>
</gene>
<dbReference type="Proteomes" id="UP000467201">
    <property type="component" value="Chromosome"/>
</dbReference>
<dbReference type="PANTHER" id="PTHR43581:SF2">
    <property type="entry name" value="EXCINUCLEASE ATPASE SUBUNIT"/>
    <property type="match status" value="1"/>
</dbReference>
<dbReference type="EMBL" id="AP022605">
    <property type="protein sequence ID" value="BBZ08303.1"/>
    <property type="molecule type" value="Genomic_DNA"/>
</dbReference>
<dbReference type="InterPro" id="IPR034139">
    <property type="entry name" value="TOPRIM_OLD"/>
</dbReference>
<dbReference type="KEGG" id="mdr:MDOR_24720"/>
<dbReference type="InterPro" id="IPR036361">
    <property type="entry name" value="SAP_dom_sf"/>
</dbReference>
<dbReference type="Pfam" id="PF13175">
    <property type="entry name" value="AAA_15"/>
    <property type="match status" value="1"/>
</dbReference>
<proteinExistence type="predicted"/>
<sequence>MLLDSVAIHGFRSIQENLKISIGSPTILAGHNDSGKSAVIDAVAFLLDGLKLTDRDRTYGAPGPDGTPTRVTETVVEGTFALRADEQEQLSLPSPLRIRRVYRESGTALEVLAAVPINEALRDIGAQDVKALKFRLSSLGLPQTGNKPELVARLEELVPDAEKSDMWMPASTDLKRALPRVQRFDATSTQNPEDAILATLKTSYAAHTEDETIKGDLNSLTVQLQDRVVSDAEALREHIKQKCGDIGEIQIHPVVRLDSGLKSLEVSAVNERGEQVHLGQSGTGRSRRIALAVWEFNANLLSGSGEDTVLLYDEPDTHLDYRHQRGFMKLLDEQAKLPNVRTVVATHSMNLIDGVDISKVVHLQHVNSRTTADQITDDSEVGAHLGAIAASLGLRNTVLLHERLFVGVEGPTESRALPVLFKLATGRHLQACGIAIWPCDNNDGALRFAKYLHTHGRYVLIVVDEDSRDLKIFSEPRLAANGLSLNTHVLTVGVREFEDTFTDEQWASCANGAWPRTDDRPWEPSDFSAHREGKFSSQVERMIRENSTVEISGKPEIMTTLAVGLRTPDEVPEKLRELFDELITRAEY</sequence>
<dbReference type="InterPro" id="IPR027417">
    <property type="entry name" value="P-loop_NTPase"/>
</dbReference>
<name>A0A1X1T723_9MYCO</name>
<evidence type="ECO:0000259" key="1">
    <source>
        <dbReference type="PROSITE" id="PS50800"/>
    </source>
</evidence>
<evidence type="ECO:0000313" key="3">
    <source>
        <dbReference type="EMBL" id="ORV40309.1"/>
    </source>
</evidence>
<organism evidence="3 4">
    <name type="scientific">Mycolicibacterium doricum</name>
    <dbReference type="NCBI Taxonomy" id="126673"/>
    <lineage>
        <taxon>Bacteria</taxon>
        <taxon>Bacillati</taxon>
        <taxon>Actinomycetota</taxon>
        <taxon>Actinomycetes</taxon>
        <taxon>Mycobacteriales</taxon>
        <taxon>Mycobacteriaceae</taxon>
        <taxon>Mycolicibacterium</taxon>
    </lineage>
</organism>
<dbReference type="PROSITE" id="PS50800">
    <property type="entry name" value="SAP"/>
    <property type="match status" value="1"/>
</dbReference>
<reference evidence="2 5" key="2">
    <citation type="journal article" date="2019" name="Emerg. Microbes Infect.">
        <title>Comprehensive subspecies identification of 175 nontuberculous mycobacteria species based on 7547 genomic profiles.</title>
        <authorList>
            <person name="Matsumoto Y."/>
            <person name="Kinjo T."/>
            <person name="Motooka D."/>
            <person name="Nabeya D."/>
            <person name="Jung N."/>
            <person name="Uechi K."/>
            <person name="Horii T."/>
            <person name="Iida T."/>
            <person name="Fujita J."/>
            <person name="Nakamura S."/>
        </authorList>
    </citation>
    <scope>NUCLEOTIDE SEQUENCE [LARGE SCALE GENOMIC DNA]</scope>
    <source>
        <strain evidence="2 5">JCM 12405</strain>
    </source>
</reference>
<dbReference type="EMBL" id="LQOS01000030">
    <property type="protein sequence ID" value="ORV40309.1"/>
    <property type="molecule type" value="Genomic_DNA"/>
</dbReference>
<feature type="domain" description="SAP" evidence="1">
    <location>
        <begin position="124"/>
        <end position="158"/>
    </location>
</feature>
<dbReference type="InterPro" id="IPR051396">
    <property type="entry name" value="Bact_Antivir_Def_Nuclease"/>
</dbReference>
<dbReference type="Pfam" id="PF13476">
    <property type="entry name" value="AAA_23"/>
    <property type="match status" value="1"/>
</dbReference>
<dbReference type="InterPro" id="IPR003034">
    <property type="entry name" value="SAP_dom"/>
</dbReference>
<dbReference type="OrthoDB" id="3237462at2"/>
<accession>A0A1X1T723</accession>
<dbReference type="Pfam" id="PF20469">
    <property type="entry name" value="OLD-like_TOPRIM"/>
    <property type="match status" value="1"/>
</dbReference>